<dbReference type="InterPro" id="IPR023397">
    <property type="entry name" value="SAM-dep_MeTrfase_MraW_recog"/>
</dbReference>
<keyword evidence="9" id="KW-1185">Reference proteome</keyword>
<dbReference type="Gene3D" id="1.10.150.170">
    <property type="entry name" value="Putative methyltransferase TM0872, insert domain"/>
    <property type="match status" value="1"/>
</dbReference>
<sequence>MHYSVLLQESVELLNIKSDGIYIDGTFGRGGHSRAVLDKLGVNGRLIAFDKDPEAITHARQNFFDSRFKIIHASFASIRKQLFDLGINQVDGVLLDLGVSSPQLDNAERGFSFRHDAPLDMRMDNSKGITAAEWLLIASEEEMVDVFWRYGEERFSRRVAKAILREREVRSLATTHQLTKLIEAQIPYRERGKNPATRVFQAIRIHINNELGDLEQILSDVPQMLTLNGRFVVISFHSLEDRLVKIAFNERASADKLPKWAMVTGAEAEFEVIAKKVRASMVEVDENSRSRSAVLRCLERLKVTQK</sequence>
<dbReference type="KEGG" id="nba:CUN60_02115"/>
<dbReference type="Proteomes" id="UP000236655">
    <property type="component" value="Chromosome"/>
</dbReference>
<dbReference type="OrthoDB" id="9806637at2"/>
<dbReference type="PIRSF" id="PIRSF004486">
    <property type="entry name" value="MraW"/>
    <property type="match status" value="1"/>
</dbReference>
<dbReference type="PANTHER" id="PTHR11265">
    <property type="entry name" value="S-ADENOSYL-METHYLTRANSFERASE MRAW"/>
    <property type="match status" value="1"/>
</dbReference>
<evidence type="ECO:0000313" key="9">
    <source>
        <dbReference type="Proteomes" id="UP000236655"/>
    </source>
</evidence>
<comment type="subcellular location">
    <subcellularLocation>
        <location evidence="7">Cytoplasm</location>
    </subcellularLocation>
</comment>
<dbReference type="AlphaFoldDB" id="A0A2I7N3V3"/>
<dbReference type="GO" id="GO:0070475">
    <property type="term" value="P:rRNA base methylation"/>
    <property type="evidence" value="ECO:0007669"/>
    <property type="project" value="UniProtKB-UniRule"/>
</dbReference>
<keyword evidence="3 7" id="KW-0698">rRNA processing</keyword>
<dbReference type="EMBL" id="CP024847">
    <property type="protein sequence ID" value="AUR51146.1"/>
    <property type="molecule type" value="Genomic_DNA"/>
</dbReference>
<accession>A0A2I7N3V3</accession>
<comment type="catalytic activity">
    <reaction evidence="7">
        <text>cytidine(1402) in 16S rRNA + S-adenosyl-L-methionine = N(4)-methylcytidine(1402) in 16S rRNA + S-adenosyl-L-homocysteine + H(+)</text>
        <dbReference type="Rhea" id="RHEA:42928"/>
        <dbReference type="Rhea" id="RHEA-COMP:10286"/>
        <dbReference type="Rhea" id="RHEA-COMP:10287"/>
        <dbReference type="ChEBI" id="CHEBI:15378"/>
        <dbReference type="ChEBI" id="CHEBI:57856"/>
        <dbReference type="ChEBI" id="CHEBI:59789"/>
        <dbReference type="ChEBI" id="CHEBI:74506"/>
        <dbReference type="ChEBI" id="CHEBI:82748"/>
        <dbReference type="EC" id="2.1.1.199"/>
    </reaction>
</comment>
<proteinExistence type="inferred from homology"/>
<evidence type="ECO:0000256" key="5">
    <source>
        <dbReference type="ARBA" id="ARBA00022679"/>
    </source>
</evidence>
<gene>
    <name evidence="7" type="primary">rsmH</name>
    <name evidence="8" type="ORF">CUN60_02115</name>
</gene>
<evidence type="ECO:0000256" key="2">
    <source>
        <dbReference type="ARBA" id="ARBA00022490"/>
    </source>
</evidence>
<evidence type="ECO:0000256" key="3">
    <source>
        <dbReference type="ARBA" id="ARBA00022552"/>
    </source>
</evidence>
<dbReference type="SUPFAM" id="SSF53335">
    <property type="entry name" value="S-adenosyl-L-methionine-dependent methyltransferases"/>
    <property type="match status" value="1"/>
</dbReference>
<dbReference type="SUPFAM" id="SSF81799">
    <property type="entry name" value="Putative methyltransferase TM0872, insert domain"/>
    <property type="match status" value="1"/>
</dbReference>
<keyword evidence="4 7" id="KW-0489">Methyltransferase</keyword>
<feature type="binding site" evidence="7">
    <location>
        <position position="103"/>
    </location>
    <ligand>
        <name>S-adenosyl-L-methionine</name>
        <dbReference type="ChEBI" id="CHEBI:59789"/>
    </ligand>
</feature>
<evidence type="ECO:0000256" key="4">
    <source>
        <dbReference type="ARBA" id="ARBA00022603"/>
    </source>
</evidence>
<dbReference type="Gene3D" id="3.40.50.150">
    <property type="entry name" value="Vaccinia Virus protein VP39"/>
    <property type="match status" value="1"/>
</dbReference>
<dbReference type="HAMAP" id="MF_01007">
    <property type="entry name" value="16SrRNA_methyltr_H"/>
    <property type="match status" value="1"/>
</dbReference>
<dbReference type="InterPro" id="IPR002903">
    <property type="entry name" value="RsmH"/>
</dbReference>
<reference evidence="9" key="1">
    <citation type="submission" date="2017-11" db="EMBL/GenBank/DDBJ databases">
        <authorList>
            <person name="Chan K.G."/>
            <person name="Lee L.S."/>
        </authorList>
    </citation>
    <scope>NUCLEOTIDE SEQUENCE [LARGE SCALE GENOMIC DNA]</scope>
    <source>
        <strain evidence="9">DSM 100970</strain>
    </source>
</reference>
<evidence type="ECO:0000256" key="1">
    <source>
        <dbReference type="ARBA" id="ARBA00010396"/>
    </source>
</evidence>
<evidence type="ECO:0000313" key="8">
    <source>
        <dbReference type="EMBL" id="AUR51146.1"/>
    </source>
</evidence>
<dbReference type="GO" id="GO:0071424">
    <property type="term" value="F:rRNA (cytosine-N4-)-methyltransferase activity"/>
    <property type="evidence" value="ECO:0007669"/>
    <property type="project" value="UniProtKB-UniRule"/>
</dbReference>
<comment type="function">
    <text evidence="7">Specifically methylates the N4 position of cytidine in position 1402 (C1402) of 16S rRNA.</text>
</comment>
<feature type="binding site" evidence="7">
    <location>
        <position position="75"/>
    </location>
    <ligand>
        <name>S-adenosyl-L-methionine</name>
        <dbReference type="ChEBI" id="CHEBI:59789"/>
    </ligand>
</feature>
<dbReference type="Pfam" id="PF01795">
    <property type="entry name" value="Methyltransf_5"/>
    <property type="match status" value="1"/>
</dbReference>
<dbReference type="NCBIfam" id="TIGR00006">
    <property type="entry name" value="16S rRNA (cytosine(1402)-N(4))-methyltransferase RsmH"/>
    <property type="match status" value="1"/>
</dbReference>
<dbReference type="FunFam" id="1.10.150.170:FF:000001">
    <property type="entry name" value="Ribosomal RNA small subunit methyltransferase H"/>
    <property type="match status" value="1"/>
</dbReference>
<keyword evidence="5 7" id="KW-0808">Transferase</keyword>
<evidence type="ECO:0000256" key="7">
    <source>
        <dbReference type="HAMAP-Rule" id="MF_01007"/>
    </source>
</evidence>
<feature type="binding site" evidence="7">
    <location>
        <begin position="30"/>
        <end position="32"/>
    </location>
    <ligand>
        <name>S-adenosyl-L-methionine</name>
        <dbReference type="ChEBI" id="CHEBI:59789"/>
    </ligand>
</feature>
<dbReference type="RefSeq" id="WP_102950446.1">
    <property type="nucleotide sequence ID" value="NZ_CP024847.1"/>
</dbReference>
<keyword evidence="2 7" id="KW-0963">Cytoplasm</keyword>
<organism evidence="8 9">
    <name type="scientific">Aquella oligotrophica</name>
    <dbReference type="NCBI Taxonomy" id="2067065"/>
    <lineage>
        <taxon>Bacteria</taxon>
        <taxon>Pseudomonadati</taxon>
        <taxon>Pseudomonadota</taxon>
        <taxon>Betaproteobacteria</taxon>
        <taxon>Neisseriales</taxon>
        <taxon>Neisseriaceae</taxon>
        <taxon>Aquella</taxon>
    </lineage>
</organism>
<feature type="binding site" evidence="7">
    <location>
        <position position="96"/>
    </location>
    <ligand>
        <name>S-adenosyl-L-methionine</name>
        <dbReference type="ChEBI" id="CHEBI:59789"/>
    </ligand>
</feature>
<dbReference type="GO" id="GO:0005737">
    <property type="term" value="C:cytoplasm"/>
    <property type="evidence" value="ECO:0007669"/>
    <property type="project" value="UniProtKB-SubCell"/>
</dbReference>
<keyword evidence="6 7" id="KW-0949">S-adenosyl-L-methionine</keyword>
<dbReference type="EC" id="2.1.1.199" evidence="7"/>
<name>A0A2I7N3V3_9NEIS</name>
<dbReference type="PANTHER" id="PTHR11265:SF0">
    <property type="entry name" value="12S RRNA N4-METHYLCYTIDINE METHYLTRANSFERASE"/>
    <property type="match status" value="1"/>
</dbReference>
<protein>
    <recommendedName>
        <fullName evidence="7">Ribosomal RNA small subunit methyltransferase H</fullName>
        <ecNumber evidence="7">2.1.1.199</ecNumber>
    </recommendedName>
    <alternativeName>
        <fullName evidence="7">16S rRNA m(4)C1402 methyltransferase</fullName>
    </alternativeName>
    <alternativeName>
        <fullName evidence="7">rRNA (cytosine-N(4)-)-methyltransferase RsmH</fullName>
    </alternativeName>
</protein>
<comment type="similarity">
    <text evidence="1 7">Belongs to the methyltransferase superfamily. RsmH family.</text>
</comment>
<feature type="binding site" evidence="7">
    <location>
        <position position="50"/>
    </location>
    <ligand>
        <name>S-adenosyl-L-methionine</name>
        <dbReference type="ChEBI" id="CHEBI:59789"/>
    </ligand>
</feature>
<dbReference type="InterPro" id="IPR029063">
    <property type="entry name" value="SAM-dependent_MTases_sf"/>
</dbReference>
<evidence type="ECO:0000256" key="6">
    <source>
        <dbReference type="ARBA" id="ARBA00022691"/>
    </source>
</evidence>